<reference evidence="2 3" key="1">
    <citation type="submission" date="2011-02" db="EMBL/GenBank/DDBJ databases">
        <authorList>
            <person name="Weinstock G."/>
            <person name="Sodergren E."/>
            <person name="Clifton S."/>
            <person name="Fulton L."/>
            <person name="Fulton B."/>
            <person name="Courtney L."/>
            <person name="Fronick C."/>
            <person name="Harrison M."/>
            <person name="Strong C."/>
            <person name="Farmer C."/>
            <person name="Delahaunty K."/>
            <person name="Markovic C."/>
            <person name="Hall O."/>
            <person name="Minx P."/>
            <person name="Tomlinson C."/>
            <person name="Mitreva M."/>
            <person name="Hou S."/>
            <person name="Chen J."/>
            <person name="Wollam A."/>
            <person name="Pepin K.H."/>
            <person name="Johnson M."/>
            <person name="Bhonagiri V."/>
            <person name="Zhang X."/>
            <person name="Suruliraj S."/>
            <person name="Warren W."/>
            <person name="Chinwalla A."/>
            <person name="Mardis E.R."/>
            <person name="Wilson R.K."/>
        </authorList>
    </citation>
    <scope>NUCLEOTIDE SEQUENCE [LARGE SCALE GENOMIC DNA]</scope>
    <source>
        <strain evidence="2 3">YIT 12057</strain>
    </source>
</reference>
<feature type="signal peptide" evidence="1">
    <location>
        <begin position="1"/>
        <end position="22"/>
    </location>
</feature>
<dbReference type="STRING" id="763034.HMPREF9446_00513"/>
<dbReference type="HOGENOM" id="CLU_656648_0_0_10"/>
<dbReference type="eggNOG" id="ENOG5030W1I">
    <property type="taxonomic scope" value="Bacteria"/>
</dbReference>
<comment type="caution">
    <text evidence="2">The sequence shown here is derived from an EMBL/GenBank/DDBJ whole genome shotgun (WGS) entry which is preliminary data.</text>
</comment>
<gene>
    <name evidence="2" type="ORF">HMPREF9446_00513</name>
</gene>
<dbReference type="GeneID" id="86048308"/>
<dbReference type="AlphaFoldDB" id="F3PP73"/>
<dbReference type="EMBL" id="AFBN01000010">
    <property type="protein sequence ID" value="EGF59278.1"/>
    <property type="molecule type" value="Genomic_DNA"/>
</dbReference>
<keyword evidence="3" id="KW-1185">Reference proteome</keyword>
<evidence type="ECO:0000256" key="1">
    <source>
        <dbReference type="SAM" id="SignalP"/>
    </source>
</evidence>
<dbReference type="RefSeq" id="WP_009123772.1">
    <property type="nucleotide sequence ID" value="NZ_GL882611.1"/>
</dbReference>
<evidence type="ECO:0000313" key="2">
    <source>
        <dbReference type="EMBL" id="EGF59278.1"/>
    </source>
</evidence>
<name>F3PP73_9BACE</name>
<keyword evidence="1" id="KW-0732">Signal</keyword>
<dbReference type="Proteomes" id="UP000003416">
    <property type="component" value="Unassembled WGS sequence"/>
</dbReference>
<accession>F3PP73</accession>
<evidence type="ECO:0000313" key="3">
    <source>
        <dbReference type="Proteomes" id="UP000003416"/>
    </source>
</evidence>
<proteinExistence type="predicted"/>
<protein>
    <submittedName>
        <fullName evidence="2">Conserved domain protein</fullName>
    </submittedName>
</protein>
<organism evidence="2 3">
    <name type="scientific">Bacteroides fluxus YIT 12057</name>
    <dbReference type="NCBI Taxonomy" id="763034"/>
    <lineage>
        <taxon>Bacteria</taxon>
        <taxon>Pseudomonadati</taxon>
        <taxon>Bacteroidota</taxon>
        <taxon>Bacteroidia</taxon>
        <taxon>Bacteroidales</taxon>
        <taxon>Bacteroidaceae</taxon>
        <taxon>Bacteroides</taxon>
    </lineage>
</organism>
<feature type="chain" id="PRO_5003301661" evidence="1">
    <location>
        <begin position="23"/>
        <end position="418"/>
    </location>
</feature>
<sequence length="418" mass="46633">MMKNRTVTRLLMATCIAIIQLAGCSAPNEEEYGRSDSAIPIRIVAEISNSGVTRAVRGGMRASEEWKEDYIGAEEYEKTIRHILLFAYKHGEGTPVKTIFYHPQGTVNPLDGITGIDRFEVRESDNTQLSDIALDLELMAGEYNFVLLVNCESGLKTIRDDHVIPDPARLTEATGIFTSDELKGESRKYLPMIGQCNVRVPENIPGNGRVPLSPNVLLERVHARIEFILTTADESGEYLSPLLPLSRVTKLTLKNESTGYSLLPSAGEYTATGNGNPDIRGARYADNLPNGVASPLLPERESFHDGANEEGSPSFIARCKKRLLPYTGVYPKYIYVAPGEYSSEALTLSLSVHYPIDEPDKTYEIPLYNPDLDRSDNAYHNIRRNTVYRIFSTLKGPDNIKFDIVVDNWEDVNVDIPW</sequence>